<feature type="transmembrane region" description="Helical" evidence="5">
    <location>
        <begin position="72"/>
        <end position="94"/>
    </location>
</feature>
<proteinExistence type="predicted"/>
<dbReference type="Pfam" id="PF04193">
    <property type="entry name" value="PQ-loop"/>
    <property type="match status" value="1"/>
</dbReference>
<gene>
    <name evidence="6" type="ORF">ABHF33_08360</name>
</gene>
<keyword evidence="4 5" id="KW-0472">Membrane</keyword>
<protein>
    <submittedName>
        <fullName evidence="6">PQ-loop domain-containing transporter</fullName>
    </submittedName>
</protein>
<dbReference type="GO" id="GO:0016020">
    <property type="term" value="C:membrane"/>
    <property type="evidence" value="ECO:0007669"/>
    <property type="project" value="UniProtKB-SubCell"/>
</dbReference>
<organism evidence="6">
    <name type="scientific">Chitinibacter mangrovi</name>
    <dbReference type="NCBI Taxonomy" id="3153927"/>
    <lineage>
        <taxon>Bacteria</taxon>
        <taxon>Pseudomonadati</taxon>
        <taxon>Pseudomonadota</taxon>
        <taxon>Betaproteobacteria</taxon>
        <taxon>Neisseriales</taxon>
        <taxon>Chitinibacteraceae</taxon>
        <taxon>Chitinibacter</taxon>
    </lineage>
</organism>
<feature type="transmembrane region" description="Helical" evidence="5">
    <location>
        <begin position="6"/>
        <end position="26"/>
    </location>
</feature>
<dbReference type="EMBL" id="CP157355">
    <property type="protein sequence ID" value="XBM02264.1"/>
    <property type="molecule type" value="Genomic_DNA"/>
</dbReference>
<accession>A0AAU7FFE2</accession>
<keyword evidence="2 5" id="KW-0812">Transmembrane</keyword>
<sequence>MPEPWLLKTANLLQICVPLLSLSAYLPQWKKILRTRSAHDISLRAWLIWTVSSLFALCYAAVQWLINQQTWPLLISSSATVLCVLTTVALVLFYRRRAGE</sequence>
<reference evidence="6" key="1">
    <citation type="submission" date="2024-05" db="EMBL/GenBank/DDBJ databases">
        <authorList>
            <person name="Yang L."/>
            <person name="Pan L."/>
        </authorList>
    </citation>
    <scope>NUCLEOTIDE SEQUENCE</scope>
    <source>
        <strain evidence="6">FCG-7</strain>
    </source>
</reference>
<dbReference type="InterPro" id="IPR006603">
    <property type="entry name" value="PQ-loop_rpt"/>
</dbReference>
<dbReference type="AlphaFoldDB" id="A0AAU7FFE2"/>
<dbReference type="Gene3D" id="1.20.1280.290">
    <property type="match status" value="1"/>
</dbReference>
<dbReference type="RefSeq" id="WP_348946538.1">
    <property type="nucleotide sequence ID" value="NZ_CP157355.1"/>
</dbReference>
<evidence type="ECO:0000256" key="4">
    <source>
        <dbReference type="ARBA" id="ARBA00023136"/>
    </source>
</evidence>
<feature type="transmembrane region" description="Helical" evidence="5">
    <location>
        <begin position="46"/>
        <end position="66"/>
    </location>
</feature>
<evidence type="ECO:0000313" key="6">
    <source>
        <dbReference type="EMBL" id="XBM02264.1"/>
    </source>
</evidence>
<dbReference type="KEGG" id="cmav:ABHF33_08360"/>
<keyword evidence="3 5" id="KW-1133">Transmembrane helix</keyword>
<evidence type="ECO:0000256" key="5">
    <source>
        <dbReference type="SAM" id="Phobius"/>
    </source>
</evidence>
<evidence type="ECO:0000256" key="1">
    <source>
        <dbReference type="ARBA" id="ARBA00004141"/>
    </source>
</evidence>
<name>A0AAU7FFE2_9NEIS</name>
<evidence type="ECO:0000256" key="2">
    <source>
        <dbReference type="ARBA" id="ARBA00022692"/>
    </source>
</evidence>
<comment type="subcellular location">
    <subcellularLocation>
        <location evidence="1">Membrane</location>
        <topology evidence="1">Multi-pass membrane protein</topology>
    </subcellularLocation>
</comment>
<evidence type="ECO:0000256" key="3">
    <source>
        <dbReference type="ARBA" id="ARBA00022989"/>
    </source>
</evidence>